<keyword evidence="5" id="KW-0479">Metal-binding</keyword>
<dbReference type="EnsemblMetazoa" id="XM_008179934.1">
    <property type="protein sequence ID" value="XP_008178156.1"/>
    <property type="gene ID" value="LOC103307703"/>
</dbReference>
<evidence type="ECO:0000313" key="9">
    <source>
        <dbReference type="EnsemblMetazoa" id="XP_008178156.1"/>
    </source>
</evidence>
<keyword evidence="10" id="KW-1185">Reference proteome</keyword>
<organism evidence="9 10">
    <name type="scientific">Acyrthosiphon pisum</name>
    <name type="common">Pea aphid</name>
    <dbReference type="NCBI Taxonomy" id="7029"/>
    <lineage>
        <taxon>Eukaryota</taxon>
        <taxon>Metazoa</taxon>
        <taxon>Ecdysozoa</taxon>
        <taxon>Arthropoda</taxon>
        <taxon>Hexapoda</taxon>
        <taxon>Insecta</taxon>
        <taxon>Pterygota</taxon>
        <taxon>Neoptera</taxon>
        <taxon>Paraneoptera</taxon>
        <taxon>Hemiptera</taxon>
        <taxon>Sternorrhyncha</taxon>
        <taxon>Aphidomorpha</taxon>
        <taxon>Aphidoidea</taxon>
        <taxon>Aphididae</taxon>
        <taxon>Macrosiphini</taxon>
        <taxon>Acyrthosiphon</taxon>
    </lineage>
</organism>
<dbReference type="Proteomes" id="UP000007819">
    <property type="component" value="Chromosome X"/>
</dbReference>
<protein>
    <recommendedName>
        <fullName evidence="8">DDE Tnp4 domain-containing protein</fullName>
    </recommendedName>
</protein>
<dbReference type="PANTHER" id="PTHR22930">
    <property type="match status" value="1"/>
</dbReference>
<dbReference type="AlphaFoldDB" id="A0A8R2B1V8"/>
<dbReference type="GO" id="GO:0016787">
    <property type="term" value="F:hydrolase activity"/>
    <property type="evidence" value="ECO:0007669"/>
    <property type="project" value="UniProtKB-KW"/>
</dbReference>
<evidence type="ECO:0000256" key="7">
    <source>
        <dbReference type="ARBA" id="ARBA00023242"/>
    </source>
</evidence>
<evidence type="ECO:0000256" key="6">
    <source>
        <dbReference type="ARBA" id="ARBA00022801"/>
    </source>
</evidence>
<dbReference type="InterPro" id="IPR027806">
    <property type="entry name" value="HARBI1_dom"/>
</dbReference>
<evidence type="ECO:0000256" key="4">
    <source>
        <dbReference type="ARBA" id="ARBA00022722"/>
    </source>
</evidence>
<dbReference type="KEGG" id="api:103307703"/>
<comment type="similarity">
    <text evidence="3">Belongs to the HARBI1 family.</text>
</comment>
<comment type="cofactor">
    <cofactor evidence="1">
        <name>a divalent metal cation</name>
        <dbReference type="ChEBI" id="CHEBI:60240"/>
    </cofactor>
</comment>
<evidence type="ECO:0000256" key="2">
    <source>
        <dbReference type="ARBA" id="ARBA00004123"/>
    </source>
</evidence>
<dbReference type="GeneID" id="103307703"/>
<evidence type="ECO:0000259" key="8">
    <source>
        <dbReference type="Pfam" id="PF13359"/>
    </source>
</evidence>
<keyword evidence="4" id="KW-0540">Nuclease</keyword>
<name>A0A8R2B1V8_ACYPI</name>
<reference evidence="9" key="2">
    <citation type="submission" date="2022-06" db="UniProtKB">
        <authorList>
            <consortium name="EnsemblMetazoa"/>
        </authorList>
    </citation>
    <scope>IDENTIFICATION</scope>
</reference>
<dbReference type="GO" id="GO:0005634">
    <property type="term" value="C:nucleus"/>
    <property type="evidence" value="ECO:0007669"/>
    <property type="project" value="UniProtKB-SubCell"/>
</dbReference>
<proteinExistence type="inferred from homology"/>
<feature type="domain" description="DDE Tnp4" evidence="8">
    <location>
        <begin position="141"/>
        <end position="222"/>
    </location>
</feature>
<dbReference type="GO" id="GO:0004518">
    <property type="term" value="F:nuclease activity"/>
    <property type="evidence" value="ECO:0007669"/>
    <property type="project" value="UniProtKB-KW"/>
</dbReference>
<comment type="subcellular location">
    <subcellularLocation>
        <location evidence="2">Nucleus</location>
    </subcellularLocation>
</comment>
<sequence length="272" mass="31733">MLFRLIELQQLIFFIYYHRDWENKKFECPELYELSQVVMTVPTTQVLTALRFYASGSYQQDIGENRASLMSQSAVSQCITEITKALNQPLVFSKHVYFPRTIDELNIVRQKFFEKYRIPGIVGIVDGTHIAIVPPKSEVFNKIIIADSGYALRPWMITPLHDPQPNTPEADFNKWFLKTRSLIERCNGVLKMRFRCLLQHRVLHYKPLKASKIINVCVVLHNICIDNNVSNDDIICEDDMIFDEDDLRVIHNVNNDQMRAINPLLVETCREQ</sequence>
<evidence type="ECO:0000256" key="5">
    <source>
        <dbReference type="ARBA" id="ARBA00022723"/>
    </source>
</evidence>
<keyword evidence="6" id="KW-0378">Hydrolase</keyword>
<keyword evidence="7" id="KW-0539">Nucleus</keyword>
<reference evidence="10" key="1">
    <citation type="submission" date="2010-06" db="EMBL/GenBank/DDBJ databases">
        <authorList>
            <person name="Jiang H."/>
            <person name="Abraham K."/>
            <person name="Ali S."/>
            <person name="Alsbrooks S.L."/>
            <person name="Anim B.N."/>
            <person name="Anosike U.S."/>
            <person name="Attaway T."/>
            <person name="Bandaranaike D.P."/>
            <person name="Battles P.K."/>
            <person name="Bell S.N."/>
            <person name="Bell A.V."/>
            <person name="Beltran B."/>
            <person name="Bickham C."/>
            <person name="Bustamante Y."/>
            <person name="Caleb T."/>
            <person name="Canada A."/>
            <person name="Cardenas V."/>
            <person name="Carter K."/>
            <person name="Chacko J."/>
            <person name="Chandrabose M.N."/>
            <person name="Chavez D."/>
            <person name="Chavez A."/>
            <person name="Chen L."/>
            <person name="Chu H.-S."/>
            <person name="Claassen K.J."/>
            <person name="Cockrell R."/>
            <person name="Collins M."/>
            <person name="Cooper J.A."/>
            <person name="Cree A."/>
            <person name="Curry S.M."/>
            <person name="Da Y."/>
            <person name="Dao M.D."/>
            <person name="Das B."/>
            <person name="Davila M.-L."/>
            <person name="Davy-Carroll L."/>
            <person name="Denson S."/>
            <person name="Dinh H."/>
            <person name="Ebong V.E."/>
            <person name="Edwards J.R."/>
            <person name="Egan A."/>
            <person name="El-Daye J."/>
            <person name="Escobedo L."/>
            <person name="Fernandez S."/>
            <person name="Fernando P.R."/>
            <person name="Flagg N."/>
            <person name="Forbes L.D."/>
            <person name="Fowler R.G."/>
            <person name="Fu Q."/>
            <person name="Gabisi R.A."/>
            <person name="Ganer J."/>
            <person name="Garbino Pronczuk A."/>
            <person name="Garcia R.M."/>
            <person name="Garner T."/>
            <person name="Garrett T.E."/>
            <person name="Gonzalez D.A."/>
            <person name="Hamid H."/>
            <person name="Hawkins E.S."/>
            <person name="Hirani K."/>
            <person name="Hogues M.E."/>
            <person name="Hollins B."/>
            <person name="Hsiao C.-H."/>
            <person name="Jabil R."/>
            <person name="James M.L."/>
            <person name="Jhangiani S.N."/>
            <person name="Johnson B."/>
            <person name="Johnson Q."/>
            <person name="Joshi V."/>
            <person name="Kalu J.B."/>
            <person name="Kam C."/>
            <person name="Kashfia A."/>
            <person name="Keebler J."/>
            <person name="Kisamo H."/>
            <person name="Kovar C.L."/>
            <person name="Lago L.A."/>
            <person name="Lai C.-Y."/>
            <person name="Laidlaw J."/>
            <person name="Lara F."/>
            <person name="Le T.-K."/>
            <person name="Lee S.L."/>
            <person name="Legall F.H."/>
            <person name="Lemon S.J."/>
            <person name="Lewis L.R."/>
            <person name="Li B."/>
            <person name="Liu Y."/>
            <person name="Liu Y.-S."/>
            <person name="Lopez J."/>
            <person name="Lozado R.J."/>
            <person name="Lu J."/>
            <person name="Madu R.C."/>
            <person name="Maheshwari M."/>
            <person name="Maheshwari R."/>
            <person name="Malloy K."/>
            <person name="Martinez E."/>
            <person name="Mathew T."/>
            <person name="Mercado I.C."/>
            <person name="Mercado C."/>
            <person name="Meyer B."/>
            <person name="Montgomery K."/>
            <person name="Morgan M.B."/>
            <person name="Munidasa M."/>
            <person name="Nazareth L.V."/>
            <person name="Nelson J."/>
            <person name="Ng B.M."/>
            <person name="Nguyen N.B."/>
            <person name="Nguyen P.Q."/>
            <person name="Nguyen T."/>
            <person name="Obregon M."/>
            <person name="Okwuonu G.O."/>
            <person name="Onwere C.G."/>
            <person name="Orozco G."/>
            <person name="Parra A."/>
            <person name="Patel S."/>
            <person name="Patil S."/>
            <person name="Perez A."/>
            <person name="Perez Y."/>
            <person name="Pham C."/>
            <person name="Primus E.L."/>
            <person name="Pu L.-L."/>
            <person name="Puazo M."/>
            <person name="Qin X."/>
            <person name="Quiroz J.B."/>
            <person name="Reese J."/>
            <person name="Richards S."/>
            <person name="Rives C.M."/>
            <person name="Robberts R."/>
            <person name="Ruiz S.J."/>
            <person name="Ruiz M.J."/>
            <person name="Santibanez J."/>
            <person name="Schneider B.W."/>
            <person name="Sisson I."/>
            <person name="Smith M."/>
            <person name="Sodergren E."/>
            <person name="Song X.-Z."/>
            <person name="Song B.B."/>
            <person name="Summersgill H."/>
            <person name="Thelus R."/>
            <person name="Thornton R.D."/>
            <person name="Trejos Z.Y."/>
            <person name="Usmani K."/>
            <person name="Vattathil S."/>
            <person name="Villasana D."/>
            <person name="Walker D.L."/>
            <person name="Wang S."/>
            <person name="Wang K."/>
            <person name="White C.S."/>
            <person name="Williams A.C."/>
            <person name="Williamson J."/>
            <person name="Wilson K."/>
            <person name="Woghiren I.O."/>
            <person name="Woodworth J.R."/>
            <person name="Worley K.C."/>
            <person name="Wright R.A."/>
            <person name="Wu W."/>
            <person name="Young L."/>
            <person name="Zhang L."/>
            <person name="Zhang J."/>
            <person name="Zhu Y."/>
            <person name="Muzny D.M."/>
            <person name="Weinstock G."/>
            <person name="Gibbs R.A."/>
        </authorList>
    </citation>
    <scope>NUCLEOTIDE SEQUENCE [LARGE SCALE GENOMIC DNA]</scope>
    <source>
        <strain evidence="10">LSR1</strain>
    </source>
</reference>
<dbReference type="PANTHER" id="PTHR22930:SF267">
    <property type="entry name" value="NUCLEASE HARBI1-RELATED"/>
    <property type="match status" value="1"/>
</dbReference>
<dbReference type="GO" id="GO:0046872">
    <property type="term" value="F:metal ion binding"/>
    <property type="evidence" value="ECO:0007669"/>
    <property type="project" value="UniProtKB-KW"/>
</dbReference>
<dbReference type="Pfam" id="PF13359">
    <property type="entry name" value="DDE_Tnp_4"/>
    <property type="match status" value="1"/>
</dbReference>
<dbReference type="InterPro" id="IPR045249">
    <property type="entry name" value="HARBI1-like"/>
</dbReference>
<dbReference type="OrthoDB" id="7533242at2759"/>
<evidence type="ECO:0000313" key="10">
    <source>
        <dbReference type="Proteomes" id="UP000007819"/>
    </source>
</evidence>
<evidence type="ECO:0000256" key="3">
    <source>
        <dbReference type="ARBA" id="ARBA00006958"/>
    </source>
</evidence>
<dbReference type="RefSeq" id="XP_008178156.1">
    <property type="nucleotide sequence ID" value="XM_008179934.1"/>
</dbReference>
<accession>A0A8R2B1V8</accession>
<evidence type="ECO:0000256" key="1">
    <source>
        <dbReference type="ARBA" id="ARBA00001968"/>
    </source>
</evidence>